<dbReference type="Pfam" id="PF00583">
    <property type="entry name" value="Acetyltransf_1"/>
    <property type="match status" value="1"/>
</dbReference>
<dbReference type="InterPro" id="IPR050832">
    <property type="entry name" value="Bact_Acetyltransf"/>
</dbReference>
<keyword evidence="5" id="KW-1185">Reference proteome</keyword>
<dbReference type="EMBL" id="BOOC01000002">
    <property type="protein sequence ID" value="GIH37603.1"/>
    <property type="molecule type" value="Genomic_DNA"/>
</dbReference>
<dbReference type="InterPro" id="IPR016181">
    <property type="entry name" value="Acyl_CoA_acyltransferase"/>
</dbReference>
<name>A0ABQ4FS13_9ACTN</name>
<sequence>MHPDLRMERLDPASPGDGLTALHGIVTAQDPAGPVMSPRHFAARAGSGAAGERAETWVAWDGGEVVGGHIAHYPPGENGHLVILRLAVHPGRLREGIGTSLLDHAIGRVRADGRRVIVAEAAADAPGSAFAKGRGFALAGTESRMVLDLTAADWSGLELLRARAARSARDYSLERWTGPAGPDLLDDMAWLMNGMNDEPMGDLKIEERRWNGDRIRAMEESTARTGLTTYTMVARHTATGEPAGFTQLLVDPCEGGGWAWQSSTSVLRPHRGRRLGLVIKLAAVTWFRACEPSIERVVTWNSTANPHMLAINRALGYEVLDGWNLWQLEM</sequence>
<dbReference type="CDD" id="cd04301">
    <property type="entry name" value="NAT_SF"/>
    <property type="match status" value="1"/>
</dbReference>
<dbReference type="PANTHER" id="PTHR43877:SF1">
    <property type="entry name" value="ACETYLTRANSFERASE"/>
    <property type="match status" value="1"/>
</dbReference>
<dbReference type="Gene3D" id="3.40.630.30">
    <property type="match status" value="1"/>
</dbReference>
<keyword evidence="1" id="KW-0808">Transferase</keyword>
<dbReference type="PROSITE" id="PS51186">
    <property type="entry name" value="GNAT"/>
    <property type="match status" value="1"/>
</dbReference>
<evidence type="ECO:0000313" key="5">
    <source>
        <dbReference type="Proteomes" id="UP000603904"/>
    </source>
</evidence>
<dbReference type="RefSeq" id="WP_204055338.1">
    <property type="nucleotide sequence ID" value="NZ_BAAAGP010000001.1"/>
</dbReference>
<accession>A0ABQ4FS13</accession>
<keyword evidence="2" id="KW-0012">Acyltransferase</keyword>
<protein>
    <submittedName>
        <fullName evidence="4">GNAT family N-acetyltransferase</fullName>
    </submittedName>
</protein>
<comment type="caution">
    <text evidence="4">The sequence shown here is derived from an EMBL/GenBank/DDBJ whole genome shotgun (WGS) entry which is preliminary data.</text>
</comment>
<dbReference type="PANTHER" id="PTHR43877">
    <property type="entry name" value="AMINOALKYLPHOSPHONATE N-ACETYLTRANSFERASE-RELATED-RELATED"/>
    <property type="match status" value="1"/>
</dbReference>
<evidence type="ECO:0000313" key="4">
    <source>
        <dbReference type="EMBL" id="GIH37603.1"/>
    </source>
</evidence>
<gene>
    <name evidence="4" type="ORF">Mco01_06030</name>
</gene>
<feature type="domain" description="N-acetyltransferase" evidence="3">
    <location>
        <begin position="8"/>
        <end position="160"/>
    </location>
</feature>
<evidence type="ECO:0000256" key="2">
    <source>
        <dbReference type="ARBA" id="ARBA00023315"/>
    </source>
</evidence>
<evidence type="ECO:0000259" key="3">
    <source>
        <dbReference type="PROSITE" id="PS51186"/>
    </source>
</evidence>
<dbReference type="Proteomes" id="UP000603904">
    <property type="component" value="Unassembled WGS sequence"/>
</dbReference>
<dbReference type="InterPro" id="IPR000182">
    <property type="entry name" value="GNAT_dom"/>
</dbReference>
<proteinExistence type="predicted"/>
<reference evidence="4 5" key="1">
    <citation type="submission" date="2021-01" db="EMBL/GenBank/DDBJ databases">
        <title>Whole genome shotgun sequence of Microbispora corallina NBRC 16416.</title>
        <authorList>
            <person name="Komaki H."/>
            <person name="Tamura T."/>
        </authorList>
    </citation>
    <scope>NUCLEOTIDE SEQUENCE [LARGE SCALE GENOMIC DNA]</scope>
    <source>
        <strain evidence="4 5">NBRC 16416</strain>
    </source>
</reference>
<dbReference type="SUPFAM" id="SSF55729">
    <property type="entry name" value="Acyl-CoA N-acyltransferases (Nat)"/>
    <property type="match status" value="2"/>
</dbReference>
<organism evidence="4 5">
    <name type="scientific">Microbispora corallina</name>
    <dbReference type="NCBI Taxonomy" id="83302"/>
    <lineage>
        <taxon>Bacteria</taxon>
        <taxon>Bacillati</taxon>
        <taxon>Actinomycetota</taxon>
        <taxon>Actinomycetes</taxon>
        <taxon>Streptosporangiales</taxon>
        <taxon>Streptosporangiaceae</taxon>
        <taxon>Microbispora</taxon>
    </lineage>
</organism>
<evidence type="ECO:0000256" key="1">
    <source>
        <dbReference type="ARBA" id="ARBA00022679"/>
    </source>
</evidence>